<dbReference type="HAMAP" id="MF_00033">
    <property type="entry name" value="MurG"/>
    <property type="match status" value="1"/>
</dbReference>
<reference evidence="2 3" key="1">
    <citation type="submission" date="2018-11" db="EMBL/GenBank/DDBJ databases">
        <title>Genomes From Bacteria Associated with the Canine Oral Cavity: a Test Case for Automated Genome-Based Taxonomic Assignment.</title>
        <authorList>
            <person name="Coil D.A."/>
            <person name="Jospin G."/>
            <person name="Darling A.E."/>
            <person name="Wallis C."/>
            <person name="Davis I.J."/>
            <person name="Harris S."/>
            <person name="Eisen J.A."/>
            <person name="Holcombe L.J."/>
            <person name="O'Flynn C."/>
        </authorList>
    </citation>
    <scope>NUCLEOTIDE SEQUENCE [LARGE SCALE GENOMIC DNA]</scope>
    <source>
        <strain evidence="2 3">OH1047_COT-310</strain>
    </source>
</reference>
<dbReference type="GO" id="GO:0008360">
    <property type="term" value="P:regulation of cell shape"/>
    <property type="evidence" value="ECO:0007669"/>
    <property type="project" value="UniProtKB-KW"/>
</dbReference>
<dbReference type="CDD" id="cd03785">
    <property type="entry name" value="GT28_MurG"/>
    <property type="match status" value="1"/>
</dbReference>
<dbReference type="Gene3D" id="3.40.50.2000">
    <property type="entry name" value="Glycogen Phosphorylase B"/>
    <property type="match status" value="2"/>
</dbReference>
<organism evidence="2 3">
    <name type="scientific">Prevotella heparinolytica</name>
    <dbReference type="NCBI Taxonomy" id="28113"/>
    <lineage>
        <taxon>Bacteria</taxon>
        <taxon>Pseudomonadati</taxon>
        <taxon>Bacteroidota</taxon>
        <taxon>Bacteroidia</taxon>
        <taxon>Bacteroidales</taxon>
        <taxon>Bacteroidaceae</taxon>
        <taxon>Bacteroides</taxon>
    </lineage>
</organism>
<dbReference type="InterPro" id="IPR007235">
    <property type="entry name" value="Glyco_trans_28_C"/>
</dbReference>
<feature type="binding site" evidence="1">
    <location>
        <position position="283"/>
    </location>
    <ligand>
        <name>UDP-N-acetyl-alpha-D-glucosamine</name>
        <dbReference type="ChEBI" id="CHEBI:57705"/>
    </ligand>
</feature>
<keyword evidence="1" id="KW-0961">Cell wall biogenesis/degradation</keyword>
<dbReference type="InterPro" id="IPR006009">
    <property type="entry name" value="GlcNAc_MurG"/>
</dbReference>
<dbReference type="GO" id="GO:0005886">
    <property type="term" value="C:plasma membrane"/>
    <property type="evidence" value="ECO:0007669"/>
    <property type="project" value="UniProtKB-SubCell"/>
</dbReference>
<comment type="catalytic activity">
    <reaction evidence="1">
        <text>di-trans,octa-cis-undecaprenyl diphospho-N-acetyl-alpha-D-muramoyl-L-alanyl-D-glutamyl-meso-2,6-diaminopimeloyl-D-alanyl-D-alanine + UDP-N-acetyl-alpha-D-glucosamine = di-trans,octa-cis-undecaprenyl diphospho-[N-acetyl-alpha-D-glucosaminyl-(1-&gt;4)]-N-acetyl-alpha-D-muramoyl-L-alanyl-D-glutamyl-meso-2,6-diaminopimeloyl-D-alanyl-D-alanine + UDP + H(+)</text>
        <dbReference type="Rhea" id="RHEA:31227"/>
        <dbReference type="ChEBI" id="CHEBI:15378"/>
        <dbReference type="ChEBI" id="CHEBI:57705"/>
        <dbReference type="ChEBI" id="CHEBI:58223"/>
        <dbReference type="ChEBI" id="CHEBI:61387"/>
        <dbReference type="ChEBI" id="CHEBI:61388"/>
        <dbReference type="EC" id="2.4.1.227"/>
    </reaction>
</comment>
<dbReference type="RefSeq" id="WP_106069783.1">
    <property type="nucleotide sequence ID" value="NZ_CALZWP010000007.1"/>
</dbReference>
<accession>A0A2R3MT24</accession>
<feature type="binding site" evidence="1">
    <location>
        <position position="144"/>
    </location>
    <ligand>
        <name>UDP-N-acetyl-alpha-D-glucosamine</name>
        <dbReference type="ChEBI" id="CHEBI:57705"/>
    </ligand>
</feature>
<keyword evidence="1 2" id="KW-0328">Glycosyltransferase</keyword>
<name>A0A2R3MT24_9BACE</name>
<dbReference type="GO" id="GO:0051301">
    <property type="term" value="P:cell division"/>
    <property type="evidence" value="ECO:0007669"/>
    <property type="project" value="UniProtKB-KW"/>
</dbReference>
<comment type="similarity">
    <text evidence="1">Belongs to the glycosyltransferase 28 family. MurG subfamily.</text>
</comment>
<keyword evidence="3" id="KW-1185">Reference proteome</keyword>
<keyword evidence="1" id="KW-0132">Cell division</keyword>
<dbReference type="UniPathway" id="UPA00219"/>
<gene>
    <name evidence="1 2" type="primary">murG</name>
    <name evidence="2" type="ORF">EII33_02610</name>
</gene>
<proteinExistence type="inferred from homology"/>
<dbReference type="KEGG" id="bhf:C3V43_10590"/>
<dbReference type="EC" id="2.4.1.227" evidence="1"/>
<protein>
    <recommendedName>
        <fullName evidence="1">UDP-N-acetylglucosamine--N-acetylmuramyl-(pentapeptide) pyrophosphoryl-undecaprenol N-acetylglucosamine transferase</fullName>
        <ecNumber evidence="1">2.4.1.227</ecNumber>
    </recommendedName>
    <alternativeName>
        <fullName evidence="1">Undecaprenyl-PP-MurNAc-pentapeptide-UDPGlcNAc GlcNAc transferase</fullName>
    </alternativeName>
</protein>
<dbReference type="GO" id="GO:0071555">
    <property type="term" value="P:cell wall organization"/>
    <property type="evidence" value="ECO:0007669"/>
    <property type="project" value="UniProtKB-KW"/>
</dbReference>
<dbReference type="PANTHER" id="PTHR21015">
    <property type="entry name" value="UDP-N-ACETYLGLUCOSAMINE--N-ACETYLMURAMYL-(PENTAPEPTIDE) PYROPHOSPHORYL-UNDECAPRENOL N-ACETYLGLUCOSAMINE TRANSFERASE 1"/>
    <property type="match status" value="1"/>
</dbReference>
<dbReference type="InterPro" id="IPR004276">
    <property type="entry name" value="GlycoTrans_28_N"/>
</dbReference>
<comment type="subcellular location">
    <subcellularLocation>
        <location evidence="1">Cell membrane</location>
        <topology evidence="1">Peripheral membrane protein</topology>
        <orientation evidence="1">Cytoplasmic side</orientation>
    </subcellularLocation>
</comment>
<keyword evidence="1" id="KW-0131">Cell cycle</keyword>
<comment type="caution">
    <text evidence="1">Lacks conserved residue(s) required for the propagation of feature annotation.</text>
</comment>
<dbReference type="PANTHER" id="PTHR21015:SF22">
    <property type="entry name" value="GLYCOSYLTRANSFERASE"/>
    <property type="match status" value="1"/>
</dbReference>
<dbReference type="NCBIfam" id="TIGR01133">
    <property type="entry name" value="murG"/>
    <property type="match status" value="1"/>
</dbReference>
<comment type="function">
    <text evidence="1">Cell wall formation. Catalyzes the transfer of a GlcNAc subunit on undecaprenyl-pyrophosphoryl-MurNAc-pentapeptide (lipid intermediate I) to form undecaprenyl-pyrophosphoryl-MurNAc-(pentapeptide)GlcNAc (lipid intermediate II).</text>
</comment>
<keyword evidence="1" id="KW-0472">Membrane</keyword>
<keyword evidence="1" id="KW-0573">Peptidoglycan synthesis</keyword>
<comment type="pathway">
    <text evidence="1">Cell wall biogenesis; peptidoglycan biosynthesis.</text>
</comment>
<dbReference type="GO" id="GO:0050511">
    <property type="term" value="F:undecaprenyldiphospho-muramoylpentapeptide beta-N-acetylglucosaminyltransferase activity"/>
    <property type="evidence" value="ECO:0007669"/>
    <property type="project" value="UniProtKB-UniRule"/>
</dbReference>
<evidence type="ECO:0000313" key="3">
    <source>
        <dbReference type="Proteomes" id="UP000279562"/>
    </source>
</evidence>
<evidence type="ECO:0000256" key="1">
    <source>
        <dbReference type="HAMAP-Rule" id="MF_00033"/>
    </source>
</evidence>
<dbReference type="Pfam" id="PF03033">
    <property type="entry name" value="Glyco_transf_28"/>
    <property type="match status" value="1"/>
</dbReference>
<keyword evidence="1" id="KW-1003">Cell membrane</keyword>
<dbReference type="EMBL" id="RQYF01000006">
    <property type="protein sequence ID" value="RRD92832.1"/>
    <property type="molecule type" value="Genomic_DNA"/>
</dbReference>
<dbReference type="GeneID" id="94548870"/>
<keyword evidence="1" id="KW-0133">Cell shape</keyword>
<feature type="binding site" evidence="1">
    <location>
        <position position="328"/>
    </location>
    <ligand>
        <name>UDP-N-acetyl-alpha-D-glucosamine</name>
        <dbReference type="ChEBI" id="CHEBI:57705"/>
    </ligand>
</feature>
<dbReference type="GO" id="GO:0005975">
    <property type="term" value="P:carbohydrate metabolic process"/>
    <property type="evidence" value="ECO:0007669"/>
    <property type="project" value="InterPro"/>
</dbReference>
<dbReference type="AlphaFoldDB" id="A0A2R3MT24"/>
<feature type="binding site" evidence="1">
    <location>
        <position position="217"/>
    </location>
    <ligand>
        <name>UDP-N-acetyl-alpha-D-glucosamine</name>
        <dbReference type="ChEBI" id="CHEBI:57705"/>
    </ligand>
</feature>
<dbReference type="Pfam" id="PF04101">
    <property type="entry name" value="Glyco_tran_28_C"/>
    <property type="match status" value="1"/>
</dbReference>
<dbReference type="Proteomes" id="UP000279562">
    <property type="component" value="Unassembled WGS sequence"/>
</dbReference>
<comment type="caution">
    <text evidence="2">The sequence shown here is derived from an EMBL/GenBank/DDBJ whole genome shotgun (WGS) entry which is preliminary data.</text>
</comment>
<sequence length="396" mass="42825">MNQNSNNNNLPPLSADEKQKIRLIISGGGTGGHIFPAISIANAIKELHPSAEILFVGAEGRMEMQRVPDAGYKIIGLPVAGFDRKRLWKNFAVLVKLVRSQWKARCIIKEFHPQVVVGVGGYASGPTLKMAGMMGIPTLIQEQNSYAGVTNKLLAKKADKICVAYEGMEKFFPAEKIIMTGNPVRQSLLTHLTSHEEAIGNFGLNPAKKTILILGGSLGARTINQTLTAELESIRANFDIQFIWQTGKIYINQVREAITAATGEPVRQPHIPAIPNLYVTDFIKDMAQAYAAADLVISRAGAGSISEFCLLHKPVILVPSPNVAEDHQTQNALALVNKGAAIFVKDAEANEKLLPTALETVTNAEKLKSLSENIAALALPDSATIIAKEVLKLIKK</sequence>
<dbReference type="GO" id="GO:0009252">
    <property type="term" value="P:peptidoglycan biosynthetic process"/>
    <property type="evidence" value="ECO:0007669"/>
    <property type="project" value="UniProtKB-UniRule"/>
</dbReference>
<feature type="binding site" evidence="1">
    <location>
        <begin position="30"/>
        <end position="32"/>
    </location>
    <ligand>
        <name>UDP-N-acetyl-alpha-D-glucosamine</name>
        <dbReference type="ChEBI" id="CHEBI:57705"/>
    </ligand>
</feature>
<evidence type="ECO:0000313" key="2">
    <source>
        <dbReference type="EMBL" id="RRD92832.1"/>
    </source>
</evidence>
<feature type="binding site" evidence="1">
    <location>
        <position position="185"/>
    </location>
    <ligand>
        <name>UDP-N-acetyl-alpha-D-glucosamine</name>
        <dbReference type="ChEBI" id="CHEBI:57705"/>
    </ligand>
</feature>
<dbReference type="SUPFAM" id="SSF53756">
    <property type="entry name" value="UDP-Glycosyltransferase/glycogen phosphorylase"/>
    <property type="match status" value="1"/>
</dbReference>
<keyword evidence="1 2" id="KW-0808">Transferase</keyword>